<sequence>MIQKTQLIVPLLAGISSKAERQGTWPSIWTEPEVPLGIILAPSIHESLCIPFRHPFISPWQHGRSSAAIGLLDDDCALPPL</sequence>
<organism evidence="1 2">
    <name type="scientific">Pelusios castaneus</name>
    <name type="common">West African mud turtle</name>
    <dbReference type="NCBI Taxonomy" id="367368"/>
    <lineage>
        <taxon>Eukaryota</taxon>
        <taxon>Metazoa</taxon>
        <taxon>Chordata</taxon>
        <taxon>Craniata</taxon>
        <taxon>Vertebrata</taxon>
        <taxon>Euteleostomi</taxon>
        <taxon>Archelosauria</taxon>
        <taxon>Testudinata</taxon>
        <taxon>Testudines</taxon>
        <taxon>Pleurodira</taxon>
        <taxon>Pelomedusidae</taxon>
        <taxon>Pelusios</taxon>
    </lineage>
</organism>
<reference evidence="1" key="2">
    <citation type="submission" date="2025-09" db="UniProtKB">
        <authorList>
            <consortium name="Ensembl"/>
        </authorList>
    </citation>
    <scope>IDENTIFICATION</scope>
</reference>
<reference evidence="1" key="1">
    <citation type="submission" date="2025-08" db="UniProtKB">
        <authorList>
            <consortium name="Ensembl"/>
        </authorList>
    </citation>
    <scope>IDENTIFICATION</scope>
</reference>
<evidence type="ECO:0000313" key="2">
    <source>
        <dbReference type="Proteomes" id="UP000694393"/>
    </source>
</evidence>
<accession>A0A8C8S9R6</accession>
<dbReference type="Ensembl" id="ENSPCET00000016917.1">
    <property type="protein sequence ID" value="ENSPCEP00000016345.1"/>
    <property type="gene ID" value="ENSPCEG00000012858.1"/>
</dbReference>
<dbReference type="Proteomes" id="UP000694393">
    <property type="component" value="Unplaced"/>
</dbReference>
<name>A0A8C8S9R6_9SAUR</name>
<proteinExistence type="predicted"/>
<keyword evidence="2" id="KW-1185">Reference proteome</keyword>
<dbReference type="AlphaFoldDB" id="A0A8C8S9R6"/>
<protein>
    <submittedName>
        <fullName evidence="1">Uncharacterized protein</fullName>
    </submittedName>
</protein>
<evidence type="ECO:0000313" key="1">
    <source>
        <dbReference type="Ensembl" id="ENSPCEP00000016345.1"/>
    </source>
</evidence>